<reference evidence="1 2" key="1">
    <citation type="submission" date="2019-08" db="EMBL/GenBank/DDBJ databases">
        <title>The genome of the soybean aphid Biotype 1, its phylome, world population structure and adaptation to the North American continent.</title>
        <authorList>
            <person name="Giordano R."/>
            <person name="Donthu R.K."/>
            <person name="Hernandez A.G."/>
            <person name="Wright C.L."/>
            <person name="Zimin A.V."/>
        </authorList>
    </citation>
    <scope>NUCLEOTIDE SEQUENCE [LARGE SCALE GENOMIC DNA]</scope>
    <source>
        <tissue evidence="1">Whole aphids</tissue>
    </source>
</reference>
<dbReference type="AlphaFoldDB" id="A0A6G0SWK0"/>
<protein>
    <submittedName>
        <fullName evidence="1">Uncharacterized protein</fullName>
    </submittedName>
</protein>
<dbReference type="EMBL" id="VYZN01001684">
    <property type="protein sequence ID" value="KAE9522037.1"/>
    <property type="molecule type" value="Genomic_DNA"/>
</dbReference>
<organism evidence="1 2">
    <name type="scientific">Aphis glycines</name>
    <name type="common">Soybean aphid</name>
    <dbReference type="NCBI Taxonomy" id="307491"/>
    <lineage>
        <taxon>Eukaryota</taxon>
        <taxon>Metazoa</taxon>
        <taxon>Ecdysozoa</taxon>
        <taxon>Arthropoda</taxon>
        <taxon>Hexapoda</taxon>
        <taxon>Insecta</taxon>
        <taxon>Pterygota</taxon>
        <taxon>Neoptera</taxon>
        <taxon>Paraneoptera</taxon>
        <taxon>Hemiptera</taxon>
        <taxon>Sternorrhyncha</taxon>
        <taxon>Aphidomorpha</taxon>
        <taxon>Aphidoidea</taxon>
        <taxon>Aphididae</taxon>
        <taxon>Aphidini</taxon>
        <taxon>Aphis</taxon>
        <taxon>Aphis</taxon>
    </lineage>
</organism>
<keyword evidence="2" id="KW-1185">Reference proteome</keyword>
<dbReference type="Proteomes" id="UP000475862">
    <property type="component" value="Unassembled WGS sequence"/>
</dbReference>
<accession>A0A6G0SWK0</accession>
<gene>
    <name evidence="1" type="ORF">AGLY_017557</name>
</gene>
<name>A0A6G0SWK0_APHGL</name>
<evidence type="ECO:0000313" key="2">
    <source>
        <dbReference type="Proteomes" id="UP000475862"/>
    </source>
</evidence>
<sequence length="372" mass="42690">MYGKFYGQSGMFKAVPMGNELEFSTKANFYDMTIEDDTAVFEPTYTREYFKFDFRGELVSETLGAKKYIQIDQSDDTAADLDNVIVDLDSIDTVFLPQAQVVVRIDRPQGNARNSDVNVTCKLRLMRKSYDYRYFARITASVSYETEFPKSVSETFSKNALGIHKTLPHAQKVCKTRHYYVYLTVRNTLYKFRIAFREQLENSDDEIRKFKWKRINREHESVYQFTNSKQFCEVDVECEDIGIDADVFSELALTCLDYIAYQYVTYNRRVVDLRFSGSCWDSYTYERRLSPELREAFKNATGARDGAPAAAAAAAAKPSALKEQCERNEYDDLVTYLGLYGMAKLPDSSGIATAVCANPVVAQMFKHIHVKC</sequence>
<evidence type="ECO:0000313" key="1">
    <source>
        <dbReference type="EMBL" id="KAE9522037.1"/>
    </source>
</evidence>
<comment type="caution">
    <text evidence="1">The sequence shown here is derived from an EMBL/GenBank/DDBJ whole genome shotgun (WGS) entry which is preliminary data.</text>
</comment>
<proteinExistence type="predicted"/>